<dbReference type="AlphaFoldDB" id="C3XJ86"/>
<sequence>THQSTQLAKLLSGEYTLILFAYQKTPAYHTTYHIQDDTTNQRLARQATTHTKLTYNPPLSLRFNGKELEILEWGEVKGDKIFALNPFNLSNPKELILESKDYTINLNTLPIIISPREKYRLTILNTHNSNIATITNTNTQNIINPEIFIDDDFCKLIHILQQYKSQYKVSVVRLEVGYGERKSEIDLRGKRTPNGGVVEWISQFDNGGGTACFDTCKKILVNSGLSSNSASPITRFQVAKENKKLLQSTNQSEYLVVDVQTAKDGIAYLDSELESGYPVLVGVDYEFDRKIKLKNGKIDYPNKTDYTTDHYIVIVGRRYDEKNLYYLFYDVGTNSINEKQYKAGSNDNNRLFLQNDYSLRGQSQIPSKHFYVVTQIRRNIR</sequence>
<gene>
    <name evidence="1" type="ORF">HRAG_02132</name>
</gene>
<reference evidence="1 2" key="1">
    <citation type="journal article" date="2014" name="Genome Announc.">
        <title>Draft genome sequences of six enterohepatic helicobacter species isolated from humans and one from rhesus macaques.</title>
        <authorList>
            <person name="Shen Z."/>
            <person name="Sheh A."/>
            <person name="Young S.K."/>
            <person name="Abouelliel A."/>
            <person name="Ward D.V."/>
            <person name="Earl A.M."/>
            <person name="Fox J.G."/>
        </authorList>
    </citation>
    <scope>NUCLEOTIDE SEQUENCE [LARGE SCALE GENOMIC DNA]</scope>
    <source>
        <strain evidence="1 2">ATCC 43879</strain>
    </source>
</reference>
<dbReference type="EMBL" id="ACDN02000044">
    <property type="protein sequence ID" value="EEO25075.2"/>
    <property type="molecule type" value="Genomic_DNA"/>
</dbReference>
<dbReference type="eggNOG" id="COG1388">
    <property type="taxonomic scope" value="Bacteria"/>
</dbReference>
<dbReference type="SUPFAM" id="SSF54001">
    <property type="entry name" value="Cysteine proteinases"/>
    <property type="match status" value="1"/>
</dbReference>
<organism evidence="1 2">
    <name type="scientific">Helicobacter bilis ATCC 43879</name>
    <dbReference type="NCBI Taxonomy" id="613026"/>
    <lineage>
        <taxon>Bacteria</taxon>
        <taxon>Pseudomonadati</taxon>
        <taxon>Campylobacterota</taxon>
        <taxon>Epsilonproteobacteria</taxon>
        <taxon>Campylobacterales</taxon>
        <taxon>Helicobacteraceae</taxon>
        <taxon>Helicobacter</taxon>
    </lineage>
</organism>
<comment type="caution">
    <text evidence="1">The sequence shown here is derived from an EMBL/GenBank/DDBJ whole genome shotgun (WGS) entry which is preliminary data.</text>
</comment>
<dbReference type="Proteomes" id="UP000005085">
    <property type="component" value="Unassembled WGS sequence"/>
</dbReference>
<evidence type="ECO:0000313" key="2">
    <source>
        <dbReference type="Proteomes" id="UP000005085"/>
    </source>
</evidence>
<dbReference type="InterPro" id="IPR038765">
    <property type="entry name" value="Papain-like_cys_pep_sf"/>
</dbReference>
<feature type="non-terminal residue" evidence="1">
    <location>
        <position position="1"/>
    </location>
</feature>
<accession>C3XJ86</accession>
<name>C3XJ86_9HELI</name>
<proteinExistence type="predicted"/>
<dbReference type="HOGENOM" id="CLU_724648_0_0_7"/>
<keyword evidence="2" id="KW-1185">Reference proteome</keyword>
<protein>
    <submittedName>
        <fullName evidence="1">Uncharacterized protein</fullName>
    </submittedName>
</protein>
<evidence type="ECO:0000313" key="1">
    <source>
        <dbReference type="EMBL" id="EEO25075.2"/>
    </source>
</evidence>